<dbReference type="GO" id="GO:0004197">
    <property type="term" value="F:cysteine-type endopeptidase activity"/>
    <property type="evidence" value="ECO:0007669"/>
    <property type="project" value="TreeGrafter"/>
</dbReference>
<dbReference type="GO" id="GO:0005737">
    <property type="term" value="C:cytoplasm"/>
    <property type="evidence" value="ECO:0007669"/>
    <property type="project" value="UniProtKB-SubCell"/>
</dbReference>
<dbReference type="Proteomes" id="UP001152622">
    <property type="component" value="Chromosome 4"/>
</dbReference>
<feature type="compositionally biased region" description="Basic and acidic residues" evidence="13">
    <location>
        <begin position="250"/>
        <end position="261"/>
    </location>
</feature>
<keyword evidence="9 12" id="KW-0072">Autophagy</keyword>
<dbReference type="InterPro" id="IPR038765">
    <property type="entry name" value="Papain-like_cys_pep_sf"/>
</dbReference>
<dbReference type="GO" id="GO:0019786">
    <property type="term" value="F:protein-phosphatidylethanolamide deconjugating activity"/>
    <property type="evidence" value="ECO:0007669"/>
    <property type="project" value="InterPro"/>
</dbReference>
<comment type="catalytic activity">
    <reaction evidence="10">
        <text>[protein]-C-terminal L-amino acid-glycyl-phosphatidylserine + H2O = [protein]-C-terminal L-amino acid-glycine + a 1,2-diacyl-sn-glycero-3-phospho-L-serine</text>
        <dbReference type="Rhea" id="RHEA:67576"/>
        <dbReference type="Rhea" id="RHEA-COMP:17324"/>
        <dbReference type="Rhea" id="RHEA-COMP:17326"/>
        <dbReference type="ChEBI" id="CHEBI:15377"/>
        <dbReference type="ChEBI" id="CHEBI:57262"/>
        <dbReference type="ChEBI" id="CHEBI:172940"/>
        <dbReference type="ChEBI" id="CHEBI:172942"/>
    </reaction>
    <physiologicalReaction direction="left-to-right" evidence="10">
        <dbReference type="Rhea" id="RHEA:67577"/>
    </physiologicalReaction>
</comment>
<evidence type="ECO:0000256" key="12">
    <source>
        <dbReference type="RuleBase" id="RU363115"/>
    </source>
</evidence>
<comment type="caution">
    <text evidence="15">The sequence shown here is derived from an EMBL/GenBank/DDBJ whole genome shotgun (WGS) entry which is preliminary data.</text>
</comment>
<feature type="compositionally biased region" description="Basic and acidic residues" evidence="13">
    <location>
        <begin position="76"/>
        <end position="85"/>
    </location>
</feature>
<evidence type="ECO:0000256" key="13">
    <source>
        <dbReference type="SAM" id="MobiDB-lite"/>
    </source>
</evidence>
<comment type="subcellular location">
    <subcellularLocation>
        <location evidence="1 12">Cytoplasm</location>
    </subcellularLocation>
</comment>
<keyword evidence="16" id="KW-1185">Reference proteome</keyword>
<dbReference type="GO" id="GO:0015031">
    <property type="term" value="P:protein transport"/>
    <property type="evidence" value="ECO:0007669"/>
    <property type="project" value="UniProtKB-KW"/>
</dbReference>
<evidence type="ECO:0000313" key="16">
    <source>
        <dbReference type="Proteomes" id="UP001152622"/>
    </source>
</evidence>
<dbReference type="PANTHER" id="PTHR22624:SF36">
    <property type="entry name" value="CYSTEINE PROTEASE ATG4D"/>
    <property type="match status" value="1"/>
</dbReference>
<dbReference type="OrthoDB" id="2960936at2759"/>
<evidence type="ECO:0000259" key="14">
    <source>
        <dbReference type="Pfam" id="PF03416"/>
    </source>
</evidence>
<dbReference type="EC" id="3.4.22.-" evidence="12"/>
<feature type="region of interest" description="Disordered" evidence="13">
    <location>
        <begin position="494"/>
        <end position="525"/>
    </location>
</feature>
<organism evidence="15 16">
    <name type="scientific">Synaphobranchus kaupii</name>
    <name type="common">Kaup's arrowtooth eel</name>
    <dbReference type="NCBI Taxonomy" id="118154"/>
    <lineage>
        <taxon>Eukaryota</taxon>
        <taxon>Metazoa</taxon>
        <taxon>Chordata</taxon>
        <taxon>Craniata</taxon>
        <taxon>Vertebrata</taxon>
        <taxon>Euteleostomi</taxon>
        <taxon>Actinopterygii</taxon>
        <taxon>Neopterygii</taxon>
        <taxon>Teleostei</taxon>
        <taxon>Anguilliformes</taxon>
        <taxon>Synaphobranchidae</taxon>
        <taxon>Synaphobranchus</taxon>
    </lineage>
</organism>
<feature type="region of interest" description="Disordered" evidence="13">
    <location>
        <begin position="56"/>
        <end position="85"/>
    </location>
</feature>
<dbReference type="EMBL" id="JAINUF010000004">
    <property type="protein sequence ID" value="KAJ8363377.1"/>
    <property type="molecule type" value="Genomic_DNA"/>
</dbReference>
<keyword evidence="5 12" id="KW-0645">Protease</keyword>
<protein>
    <recommendedName>
        <fullName evidence="12">Cysteine protease</fullName>
        <ecNumber evidence="12">3.4.22.-</ecNumber>
    </recommendedName>
</protein>
<dbReference type="InterPro" id="IPR005078">
    <property type="entry name" value="Peptidase_C54"/>
</dbReference>
<evidence type="ECO:0000256" key="8">
    <source>
        <dbReference type="ARBA" id="ARBA00022927"/>
    </source>
</evidence>
<keyword evidence="8 12" id="KW-0653">Protein transport</keyword>
<keyword evidence="4 12" id="KW-0963">Cytoplasm</keyword>
<comment type="function">
    <text evidence="12">Cysteine protease that plays a key role in autophagy by mediating both proteolytic activation and delipidation of ATG8 family proteins.</text>
</comment>
<dbReference type="AlphaFoldDB" id="A0A9Q1J0D2"/>
<evidence type="ECO:0000256" key="7">
    <source>
        <dbReference type="ARBA" id="ARBA00022807"/>
    </source>
</evidence>
<keyword evidence="3" id="KW-0813">Transport</keyword>
<comment type="similarity">
    <text evidence="2 12">Belongs to the peptidase C54 family.</text>
</comment>
<feature type="compositionally biased region" description="Basic and acidic residues" evidence="13">
    <location>
        <begin position="56"/>
        <end position="66"/>
    </location>
</feature>
<dbReference type="SUPFAM" id="SSF54001">
    <property type="entry name" value="Cysteine proteinases"/>
    <property type="match status" value="1"/>
</dbReference>
<keyword evidence="7" id="KW-0788">Thiol protease</keyword>
<dbReference type="InterPro" id="IPR046792">
    <property type="entry name" value="Peptidase_C54_cat"/>
</dbReference>
<evidence type="ECO:0000256" key="2">
    <source>
        <dbReference type="ARBA" id="ARBA00010958"/>
    </source>
</evidence>
<dbReference type="GO" id="GO:0034727">
    <property type="term" value="P:piecemeal microautophagy of the nucleus"/>
    <property type="evidence" value="ECO:0007669"/>
    <property type="project" value="TreeGrafter"/>
</dbReference>
<comment type="catalytic activity">
    <reaction evidence="11">
        <text>[protein]-C-terminal L-amino acid-glycyl-phosphatidylethanolamide + H2O = [protein]-C-terminal L-amino acid-glycine + a 1,2-diacyl-sn-glycero-3-phosphoethanolamine</text>
        <dbReference type="Rhea" id="RHEA:67548"/>
        <dbReference type="Rhea" id="RHEA-COMP:17323"/>
        <dbReference type="Rhea" id="RHEA-COMP:17324"/>
        <dbReference type="ChEBI" id="CHEBI:15377"/>
        <dbReference type="ChEBI" id="CHEBI:64612"/>
        <dbReference type="ChEBI" id="CHEBI:172940"/>
        <dbReference type="ChEBI" id="CHEBI:172941"/>
    </reaction>
    <physiologicalReaction direction="left-to-right" evidence="11">
        <dbReference type="Rhea" id="RHEA:67549"/>
    </physiologicalReaction>
</comment>
<feature type="compositionally biased region" description="Polar residues" evidence="13">
    <location>
        <begin position="238"/>
        <end position="247"/>
    </location>
</feature>
<sequence length="531" mass="58841">MVYTMRVREGFGGNERSRCWRSANYPTVVMNSVSPTAAQYQGGGMQDEGLASLPERRRTPSWEPRGHFGHGAGSEANREAPGEPDEVDRLKAKLMSAWNNVKYGWSVKSKTSFNKTSPLTLLGHSFVLNHEDEVERFRLAFVSRLWLTYRREFPQLEGSTLTTDCGWGCMLRSGQMLLAQGLLVHLLPPGWMWLDAQQLTDVDIEVLKPRSPSRAGGVPIPSFPTVRTPNSAPRGRSNALSEGSTRVQRTRTESSRDRHTEATHRRMASWFGDQPQAPFGVHQLVELGRSSGKKAGDWYGPSVVAHILRKAVAKTSEIHNLAVYVAQDCTVYKEDVVQLCDQSLAEGSSESSPGWKSVILLVPVRLGGESLNPAYINCVKNILRLECCIGIIGGKPKHSLFFIGFQDEQLLYLDPHYCQAVVDVTQDNFPLESFHCSSPRKMNFSRMDPSCTIGFYAKSQKDFESLCSAVSAALSSSTEKYPIFTFVEGQGQNYGMEGQSGPPGNSPAHIIPPARPSRSTKRSSVDDFVFL</sequence>
<dbReference type="GO" id="GO:0000045">
    <property type="term" value="P:autophagosome assembly"/>
    <property type="evidence" value="ECO:0007669"/>
    <property type="project" value="TreeGrafter"/>
</dbReference>
<evidence type="ECO:0000256" key="6">
    <source>
        <dbReference type="ARBA" id="ARBA00022801"/>
    </source>
</evidence>
<dbReference type="Pfam" id="PF03416">
    <property type="entry name" value="Peptidase_C54"/>
    <property type="match status" value="1"/>
</dbReference>
<evidence type="ECO:0000256" key="9">
    <source>
        <dbReference type="ARBA" id="ARBA00023006"/>
    </source>
</evidence>
<evidence type="ECO:0000256" key="11">
    <source>
        <dbReference type="ARBA" id="ARBA00029362"/>
    </source>
</evidence>
<evidence type="ECO:0000256" key="1">
    <source>
        <dbReference type="ARBA" id="ARBA00004496"/>
    </source>
</evidence>
<evidence type="ECO:0000256" key="4">
    <source>
        <dbReference type="ARBA" id="ARBA00022490"/>
    </source>
</evidence>
<dbReference type="GO" id="GO:0000423">
    <property type="term" value="P:mitophagy"/>
    <property type="evidence" value="ECO:0007669"/>
    <property type="project" value="TreeGrafter"/>
</dbReference>
<evidence type="ECO:0000256" key="3">
    <source>
        <dbReference type="ARBA" id="ARBA00022448"/>
    </source>
</evidence>
<evidence type="ECO:0000256" key="5">
    <source>
        <dbReference type="ARBA" id="ARBA00022670"/>
    </source>
</evidence>
<reference evidence="15" key="1">
    <citation type="journal article" date="2023" name="Science">
        <title>Genome structures resolve the early diversification of teleost fishes.</title>
        <authorList>
            <person name="Parey E."/>
            <person name="Louis A."/>
            <person name="Montfort J."/>
            <person name="Bouchez O."/>
            <person name="Roques C."/>
            <person name="Iampietro C."/>
            <person name="Lluch J."/>
            <person name="Castinel A."/>
            <person name="Donnadieu C."/>
            <person name="Desvignes T."/>
            <person name="Floi Bucao C."/>
            <person name="Jouanno E."/>
            <person name="Wen M."/>
            <person name="Mejri S."/>
            <person name="Dirks R."/>
            <person name="Jansen H."/>
            <person name="Henkel C."/>
            <person name="Chen W.J."/>
            <person name="Zahm M."/>
            <person name="Cabau C."/>
            <person name="Klopp C."/>
            <person name="Thompson A.W."/>
            <person name="Robinson-Rechavi M."/>
            <person name="Braasch I."/>
            <person name="Lecointre G."/>
            <person name="Bobe J."/>
            <person name="Postlethwait J.H."/>
            <person name="Berthelot C."/>
            <person name="Roest Crollius H."/>
            <person name="Guiguen Y."/>
        </authorList>
    </citation>
    <scope>NUCLEOTIDE SEQUENCE</scope>
    <source>
        <strain evidence="15">WJC10195</strain>
    </source>
</reference>
<feature type="region of interest" description="Disordered" evidence="13">
    <location>
        <begin position="210"/>
        <end position="261"/>
    </location>
</feature>
<keyword evidence="6 12" id="KW-0378">Hydrolase</keyword>
<accession>A0A9Q1J0D2</accession>
<feature type="domain" description="Peptidase C54 catalytic" evidence="14">
    <location>
        <begin position="135"/>
        <end position="468"/>
    </location>
</feature>
<evidence type="ECO:0000313" key="15">
    <source>
        <dbReference type="EMBL" id="KAJ8363377.1"/>
    </source>
</evidence>
<dbReference type="GO" id="GO:0035973">
    <property type="term" value="P:aggrephagy"/>
    <property type="evidence" value="ECO:0007669"/>
    <property type="project" value="TreeGrafter"/>
</dbReference>
<name>A0A9Q1J0D2_SYNKA</name>
<evidence type="ECO:0000256" key="10">
    <source>
        <dbReference type="ARBA" id="ARBA00029289"/>
    </source>
</evidence>
<gene>
    <name evidence="15" type="ORF">SKAU_G00122080</name>
</gene>
<proteinExistence type="inferred from homology"/>
<dbReference type="PANTHER" id="PTHR22624">
    <property type="entry name" value="CYSTEINE PROTEASE ATG4"/>
    <property type="match status" value="1"/>
</dbReference>
<dbReference type="GO" id="GO:0016485">
    <property type="term" value="P:protein processing"/>
    <property type="evidence" value="ECO:0007669"/>
    <property type="project" value="TreeGrafter"/>
</dbReference>